<sequence length="110" mass="12621">MREILSDPNMDVIVVESEGKLASTCVLTVIRNLTRGGRPYALIENVVTHRDHRQKGHARQALRLAVETAKKRNCYKVMLLTGSKREEVHRFYERCGFAKGNKTGFLMKFE</sequence>
<evidence type="ECO:0000259" key="1">
    <source>
        <dbReference type="PROSITE" id="PS51186"/>
    </source>
</evidence>
<dbReference type="PANTHER" id="PTHR13355">
    <property type="entry name" value="GLUCOSAMINE 6-PHOSPHATE N-ACETYLTRANSFERASE"/>
    <property type="match status" value="1"/>
</dbReference>
<organism evidence="2 3">
    <name type="scientific">Paenibacillus methanolicus</name>
    <dbReference type="NCBI Taxonomy" id="582686"/>
    <lineage>
        <taxon>Bacteria</taxon>
        <taxon>Bacillati</taxon>
        <taxon>Bacillota</taxon>
        <taxon>Bacilli</taxon>
        <taxon>Bacillales</taxon>
        <taxon>Paenibacillaceae</taxon>
        <taxon>Paenibacillus</taxon>
    </lineage>
</organism>
<dbReference type="PANTHER" id="PTHR13355:SF11">
    <property type="entry name" value="GLUCOSAMINE 6-PHOSPHATE N-ACETYLTRANSFERASE"/>
    <property type="match status" value="1"/>
</dbReference>
<name>A0A5S5BUP4_9BACL</name>
<dbReference type="SUPFAM" id="SSF55729">
    <property type="entry name" value="Acyl-CoA N-acyltransferases (Nat)"/>
    <property type="match status" value="1"/>
</dbReference>
<dbReference type="InterPro" id="IPR016181">
    <property type="entry name" value="Acyl_CoA_acyltransferase"/>
</dbReference>
<comment type="caution">
    <text evidence="2">The sequence shown here is derived from an EMBL/GenBank/DDBJ whole genome shotgun (WGS) entry which is preliminary data.</text>
</comment>
<proteinExistence type="predicted"/>
<dbReference type="Pfam" id="PF00583">
    <property type="entry name" value="Acetyltransf_1"/>
    <property type="match status" value="1"/>
</dbReference>
<dbReference type="InterPro" id="IPR000182">
    <property type="entry name" value="GNAT_dom"/>
</dbReference>
<dbReference type="PROSITE" id="PS51186">
    <property type="entry name" value="GNAT"/>
    <property type="match status" value="1"/>
</dbReference>
<dbReference type="Gene3D" id="3.40.630.30">
    <property type="match status" value="1"/>
</dbReference>
<feature type="domain" description="N-acetyltransferase" evidence="1">
    <location>
        <begin position="1"/>
        <end position="110"/>
    </location>
</feature>
<dbReference type="AlphaFoldDB" id="A0A5S5BUP4"/>
<protein>
    <submittedName>
        <fullName evidence="2">Acetyltransferase (GNAT) family protein</fullName>
    </submittedName>
</protein>
<reference evidence="2 3" key="1">
    <citation type="submission" date="2019-07" db="EMBL/GenBank/DDBJ databases">
        <title>Genomic Encyclopedia of Type Strains, Phase III (KMG-III): the genomes of soil and plant-associated and newly described type strains.</title>
        <authorList>
            <person name="Whitman W."/>
        </authorList>
    </citation>
    <scope>NUCLEOTIDE SEQUENCE [LARGE SCALE GENOMIC DNA]</scope>
    <source>
        <strain evidence="2 3">BL24</strain>
    </source>
</reference>
<evidence type="ECO:0000313" key="2">
    <source>
        <dbReference type="EMBL" id="TYP70058.1"/>
    </source>
</evidence>
<dbReference type="GO" id="GO:0004343">
    <property type="term" value="F:glucosamine 6-phosphate N-acetyltransferase activity"/>
    <property type="evidence" value="ECO:0007669"/>
    <property type="project" value="TreeGrafter"/>
</dbReference>
<dbReference type="EMBL" id="VNHS01000012">
    <property type="protein sequence ID" value="TYP70058.1"/>
    <property type="molecule type" value="Genomic_DNA"/>
</dbReference>
<dbReference type="RefSeq" id="WP_246183594.1">
    <property type="nucleotide sequence ID" value="NZ_VNHS01000012.1"/>
</dbReference>
<dbReference type="InterPro" id="IPR039143">
    <property type="entry name" value="GNPNAT1-like"/>
</dbReference>
<keyword evidence="3" id="KW-1185">Reference proteome</keyword>
<gene>
    <name evidence="2" type="ORF">BCM02_11236</name>
</gene>
<dbReference type="Proteomes" id="UP000323257">
    <property type="component" value="Unassembled WGS sequence"/>
</dbReference>
<evidence type="ECO:0000313" key="3">
    <source>
        <dbReference type="Proteomes" id="UP000323257"/>
    </source>
</evidence>
<keyword evidence="2" id="KW-0808">Transferase</keyword>
<accession>A0A5S5BUP4</accession>